<gene>
    <name evidence="3" type="primary">LOC109483014</name>
</gene>
<protein>
    <submittedName>
        <fullName evidence="3">Uncharacterized protein LOC109483014</fullName>
    </submittedName>
</protein>
<dbReference type="AlphaFoldDB" id="A0A6P4ZJY3"/>
<name>A0A6P4ZJY3_BRABE</name>
<evidence type="ECO:0000313" key="2">
    <source>
        <dbReference type="Proteomes" id="UP000515135"/>
    </source>
</evidence>
<dbReference type="GeneID" id="109483014"/>
<evidence type="ECO:0000256" key="1">
    <source>
        <dbReference type="SAM" id="Phobius"/>
    </source>
</evidence>
<dbReference type="PANTHER" id="PTHR10974">
    <property type="entry name" value="FI08016P-RELATED"/>
    <property type="match status" value="1"/>
</dbReference>
<dbReference type="Pfam" id="PF02995">
    <property type="entry name" value="DUF229"/>
    <property type="match status" value="1"/>
</dbReference>
<proteinExistence type="predicted"/>
<dbReference type="Gene3D" id="3.40.720.10">
    <property type="entry name" value="Alkaline Phosphatase, subunit A"/>
    <property type="match status" value="1"/>
</dbReference>
<dbReference type="FunFam" id="3.40.720.10:FF:000017">
    <property type="entry name" value="Predicted protein"/>
    <property type="match status" value="1"/>
</dbReference>
<dbReference type="OrthoDB" id="413313at2759"/>
<dbReference type="Proteomes" id="UP000515135">
    <property type="component" value="Unplaced"/>
</dbReference>
<dbReference type="InterPro" id="IPR004245">
    <property type="entry name" value="DUF229"/>
</dbReference>
<accession>A0A6P4ZJY3</accession>
<dbReference type="GO" id="GO:0005615">
    <property type="term" value="C:extracellular space"/>
    <property type="evidence" value="ECO:0007669"/>
    <property type="project" value="TreeGrafter"/>
</dbReference>
<keyword evidence="1" id="KW-0812">Transmembrane</keyword>
<dbReference type="InterPro" id="IPR017850">
    <property type="entry name" value="Alkaline_phosphatase_core_sf"/>
</dbReference>
<keyword evidence="2" id="KW-1185">Reference proteome</keyword>
<keyword evidence="1" id="KW-1133">Transmembrane helix</keyword>
<keyword evidence="1" id="KW-0472">Membrane</keyword>
<sequence>MAYNVLQSTHVNRRRLKNVTRGLCIAIVFLLGVLVYIQYFIGLNVRTNVITKGVVYSFEEWRRADMVAPTTELETVVCKQPHLELNRPEIAHWFHDINPFTCTGRDDVFTIQDGVVTVDMVKVHKHIAPEFDKCQLWSFHRIDDEEAVFQNKVEERVVDTSDSVRLNFNVTTDFFRVKCGEFERYFSHIYPNPNLLVPQSRPVLKVSPNPFQGVSVLMLGFDSTSRLNFMRKLPKVYDYLTKEMGAVVLRGYNIVGDATAGAFIPILTGHTEAELPNVKRNTENSQFVDVYPLIWKQYKKKGYATQFAEDMPGFAAFNLRLNGFKEQPTDHYMRPFWHKIDEGPTFCYGSVPKHVMMFDYLKEFHLAYESSRPRFGFTFLTQISHDDLNIIELVQQDLLNLLSGLYEEGHLNNTIMVVFSDHGPRYGNMRETLQGKIEERLPFMSIVLPDSINRNHPKVLKTLQQNSDRLTTPFDMYATLADVIGHKDPHLPAPNGLPRAISLFTKIPANRTCQDAGIETHWCACLQWKSIPPEGSVATKVAKFLVAHINALIKPYMSLCHQLSIVNVTHAEAAEPDNQTGITYRDVQITVETTPGLALFEANVHITEKLGNDSMTVTSDISRINKYGHQSDCVLNTNPELRKYCYCREDKN</sequence>
<evidence type="ECO:0000313" key="3">
    <source>
        <dbReference type="RefSeq" id="XP_019641530.1"/>
    </source>
</evidence>
<dbReference type="RefSeq" id="XP_019641530.1">
    <property type="nucleotide sequence ID" value="XM_019785971.1"/>
</dbReference>
<reference evidence="3" key="1">
    <citation type="submission" date="2025-08" db="UniProtKB">
        <authorList>
            <consortium name="RefSeq"/>
        </authorList>
    </citation>
    <scope>IDENTIFICATION</scope>
    <source>
        <tissue evidence="3">Gonad</tissue>
    </source>
</reference>
<dbReference type="SUPFAM" id="SSF53649">
    <property type="entry name" value="Alkaline phosphatase-like"/>
    <property type="match status" value="1"/>
</dbReference>
<dbReference type="CDD" id="cd16021">
    <property type="entry name" value="ALP_like"/>
    <property type="match status" value="1"/>
</dbReference>
<organism evidence="2 3">
    <name type="scientific">Branchiostoma belcheri</name>
    <name type="common">Amphioxus</name>
    <dbReference type="NCBI Taxonomy" id="7741"/>
    <lineage>
        <taxon>Eukaryota</taxon>
        <taxon>Metazoa</taxon>
        <taxon>Chordata</taxon>
        <taxon>Cephalochordata</taxon>
        <taxon>Leptocardii</taxon>
        <taxon>Amphioxiformes</taxon>
        <taxon>Branchiostomatidae</taxon>
        <taxon>Branchiostoma</taxon>
    </lineage>
</organism>
<feature type="transmembrane region" description="Helical" evidence="1">
    <location>
        <begin position="22"/>
        <end position="41"/>
    </location>
</feature>
<dbReference type="KEGG" id="bbel:109483014"/>
<dbReference type="PANTHER" id="PTHR10974:SF1">
    <property type="entry name" value="FI08016P-RELATED"/>
    <property type="match status" value="1"/>
</dbReference>